<name>A0A1W2ADE2_9SPHI</name>
<dbReference type="Proteomes" id="UP000192678">
    <property type="component" value="Unassembled WGS sequence"/>
</dbReference>
<dbReference type="STRING" id="475255.SAMN04488101_101493"/>
<dbReference type="AlphaFoldDB" id="A0A1W2ADE2"/>
<evidence type="ECO:0000313" key="2">
    <source>
        <dbReference type="Proteomes" id="UP000192678"/>
    </source>
</evidence>
<proteinExistence type="predicted"/>
<keyword evidence="2" id="KW-1185">Reference proteome</keyword>
<gene>
    <name evidence="1" type="ORF">SAMN04488101_101493</name>
</gene>
<sequence>MLFSLIILSYFGIADSTAQQINNNEDIEATVFGLLNLKHNYEELMSKKRTNSANERKTLTASELNKSEYGRSVKMIKDNAPKYLAYIEKAMSKDAETLSKQYIIYQKIPVWDSGARDRYVISKLDYLKGVKYSLFEQKSDELLHLYKIPGIKLKYPIPTSSAIRPVKLK</sequence>
<protein>
    <submittedName>
        <fullName evidence="1">Uncharacterized protein</fullName>
    </submittedName>
</protein>
<accession>A0A1W2ADE2</accession>
<reference evidence="1 2" key="1">
    <citation type="submission" date="2017-04" db="EMBL/GenBank/DDBJ databases">
        <authorList>
            <person name="Afonso C.L."/>
            <person name="Miller P.J."/>
            <person name="Scott M.A."/>
            <person name="Spackman E."/>
            <person name="Goraichik I."/>
            <person name="Dimitrov K.M."/>
            <person name="Suarez D.L."/>
            <person name="Swayne D.E."/>
        </authorList>
    </citation>
    <scope>NUCLEOTIDE SEQUENCE [LARGE SCALE GENOMIC DNA]</scope>
    <source>
        <strain evidence="1 2">DSM 19625</strain>
    </source>
</reference>
<dbReference type="EMBL" id="FWYB01000001">
    <property type="protein sequence ID" value="SMC58502.1"/>
    <property type="molecule type" value="Genomic_DNA"/>
</dbReference>
<evidence type="ECO:0000313" key="1">
    <source>
        <dbReference type="EMBL" id="SMC58502.1"/>
    </source>
</evidence>
<organism evidence="1 2">
    <name type="scientific">Pedobacter nyackensis</name>
    <dbReference type="NCBI Taxonomy" id="475255"/>
    <lineage>
        <taxon>Bacteria</taxon>
        <taxon>Pseudomonadati</taxon>
        <taxon>Bacteroidota</taxon>
        <taxon>Sphingobacteriia</taxon>
        <taxon>Sphingobacteriales</taxon>
        <taxon>Sphingobacteriaceae</taxon>
        <taxon>Pedobacter</taxon>
    </lineage>
</organism>